<dbReference type="Proteomes" id="UP000198656">
    <property type="component" value="Unassembled WGS sequence"/>
</dbReference>
<dbReference type="RefSeq" id="WP_092332547.1">
    <property type="nucleotide sequence ID" value="NZ_FNCP01000008.1"/>
</dbReference>
<gene>
    <name evidence="1" type="ORF">SAMN05443529_108150</name>
</gene>
<proteinExistence type="predicted"/>
<dbReference type="EMBL" id="FNCP01000008">
    <property type="protein sequence ID" value="SDG99711.1"/>
    <property type="molecule type" value="Genomic_DNA"/>
</dbReference>
<organism evidence="1 2">
    <name type="scientific">Desulfosporosinus hippei DSM 8344</name>
    <dbReference type="NCBI Taxonomy" id="1121419"/>
    <lineage>
        <taxon>Bacteria</taxon>
        <taxon>Bacillati</taxon>
        <taxon>Bacillota</taxon>
        <taxon>Clostridia</taxon>
        <taxon>Eubacteriales</taxon>
        <taxon>Desulfitobacteriaceae</taxon>
        <taxon>Desulfosporosinus</taxon>
    </lineage>
</organism>
<accession>A0A1G7YTB1</accession>
<evidence type="ECO:0000313" key="1">
    <source>
        <dbReference type="EMBL" id="SDG99711.1"/>
    </source>
</evidence>
<protein>
    <submittedName>
        <fullName evidence="1">Uncharacterized protein</fullName>
    </submittedName>
</protein>
<dbReference type="OrthoDB" id="2060095at2"/>
<sequence length="110" mass="12870">MAGLYLIYMKIWCTVGMEFEPAILNFACFLRQQVHFPIRVVVYVRKDELVKNIYGELVYGTFFAPYDKLVEPYIRLATGDFYNIKEELGRDDALAAILHTFAHEVVHYVK</sequence>
<reference evidence="2" key="1">
    <citation type="submission" date="2016-10" db="EMBL/GenBank/DDBJ databases">
        <authorList>
            <person name="Varghese N."/>
            <person name="Submissions S."/>
        </authorList>
    </citation>
    <scope>NUCLEOTIDE SEQUENCE [LARGE SCALE GENOMIC DNA]</scope>
    <source>
        <strain evidence="2">DSM 8344</strain>
    </source>
</reference>
<keyword evidence="2" id="KW-1185">Reference proteome</keyword>
<evidence type="ECO:0000313" key="2">
    <source>
        <dbReference type="Proteomes" id="UP000198656"/>
    </source>
</evidence>
<name>A0A1G7YTB1_9FIRM</name>
<dbReference type="AlphaFoldDB" id="A0A1G7YTB1"/>